<sequence>DGLDLWYESPLLLSCGAQLIPKISFAFLLFALSSEIYPRHTSMMMAAEHYVFTGRDGDVVPRDVTHVRIDKSLTVIPRSAFFCRRNIVEVVFDVGVETVEECAVSWCRSLRRVIMPGVKIVSDNAFCGCEALTDVECGKLERIGLNAFGTCKSLRSINL</sequence>
<proteinExistence type="predicted"/>
<dbReference type="Gene3D" id="3.80.10.10">
    <property type="entry name" value="Ribonuclease Inhibitor"/>
    <property type="match status" value="1"/>
</dbReference>
<evidence type="ECO:0000313" key="3">
    <source>
        <dbReference type="Proteomes" id="UP001224775"/>
    </source>
</evidence>
<dbReference type="InterPro" id="IPR032675">
    <property type="entry name" value="LRR_dom_sf"/>
</dbReference>
<evidence type="ECO:0000256" key="1">
    <source>
        <dbReference type="SAM" id="Phobius"/>
    </source>
</evidence>
<keyword evidence="3" id="KW-1185">Reference proteome</keyword>
<comment type="caution">
    <text evidence="2">The sequence shown here is derived from an EMBL/GenBank/DDBJ whole genome shotgun (WGS) entry which is preliminary data.</text>
</comment>
<feature type="non-terminal residue" evidence="2">
    <location>
        <position position="1"/>
    </location>
</feature>
<gene>
    <name evidence="2" type="ORF">QTG54_014445</name>
</gene>
<dbReference type="InterPro" id="IPR026906">
    <property type="entry name" value="LRR_5"/>
</dbReference>
<feature type="transmembrane region" description="Helical" evidence="1">
    <location>
        <begin position="20"/>
        <end position="37"/>
    </location>
</feature>
<keyword evidence="1" id="KW-1133">Transmembrane helix</keyword>
<organism evidence="2 3">
    <name type="scientific">Skeletonema marinoi</name>
    <dbReference type="NCBI Taxonomy" id="267567"/>
    <lineage>
        <taxon>Eukaryota</taxon>
        <taxon>Sar</taxon>
        <taxon>Stramenopiles</taxon>
        <taxon>Ochrophyta</taxon>
        <taxon>Bacillariophyta</taxon>
        <taxon>Coscinodiscophyceae</taxon>
        <taxon>Thalassiosirophycidae</taxon>
        <taxon>Thalassiosirales</taxon>
        <taxon>Skeletonemataceae</taxon>
        <taxon>Skeletonema</taxon>
        <taxon>Skeletonema marinoi-dohrnii complex</taxon>
    </lineage>
</organism>
<dbReference type="Pfam" id="PF13306">
    <property type="entry name" value="LRR_5"/>
    <property type="match status" value="1"/>
</dbReference>
<evidence type="ECO:0000313" key="2">
    <source>
        <dbReference type="EMBL" id="KAK1734985.1"/>
    </source>
</evidence>
<accession>A0AAD9D6S7</accession>
<dbReference type="Proteomes" id="UP001224775">
    <property type="component" value="Unassembled WGS sequence"/>
</dbReference>
<keyword evidence="1" id="KW-0472">Membrane</keyword>
<protein>
    <submittedName>
        <fullName evidence="2">Uncharacterized protein</fullName>
    </submittedName>
</protein>
<reference evidence="2" key="1">
    <citation type="submission" date="2023-06" db="EMBL/GenBank/DDBJ databases">
        <title>Survivors Of The Sea: Transcriptome response of Skeletonema marinoi to long-term dormancy.</title>
        <authorList>
            <person name="Pinder M.I.M."/>
            <person name="Kourtchenko O."/>
            <person name="Robertson E.K."/>
            <person name="Larsson T."/>
            <person name="Maumus F."/>
            <person name="Osuna-Cruz C.M."/>
            <person name="Vancaester E."/>
            <person name="Stenow R."/>
            <person name="Vandepoele K."/>
            <person name="Ploug H."/>
            <person name="Bruchert V."/>
            <person name="Godhe A."/>
            <person name="Topel M."/>
        </authorList>
    </citation>
    <scope>NUCLEOTIDE SEQUENCE</scope>
    <source>
        <strain evidence="2">R05AC</strain>
    </source>
</reference>
<dbReference type="EMBL" id="JATAAI010000036">
    <property type="protein sequence ID" value="KAK1734985.1"/>
    <property type="molecule type" value="Genomic_DNA"/>
</dbReference>
<name>A0AAD9D6S7_9STRA</name>
<feature type="non-terminal residue" evidence="2">
    <location>
        <position position="159"/>
    </location>
</feature>
<keyword evidence="1" id="KW-0812">Transmembrane</keyword>
<dbReference type="AlphaFoldDB" id="A0AAD9D6S7"/>
<dbReference type="SUPFAM" id="SSF52058">
    <property type="entry name" value="L domain-like"/>
    <property type="match status" value="1"/>
</dbReference>